<evidence type="ECO:0000313" key="3">
    <source>
        <dbReference type="Proteomes" id="UP000184330"/>
    </source>
</evidence>
<accession>A0A1L7XN61</accession>
<dbReference type="PANTHER" id="PTHR35910:SF1">
    <property type="entry name" value="2EXR DOMAIN-CONTAINING PROTEIN"/>
    <property type="match status" value="1"/>
</dbReference>
<feature type="domain" description="2EXR" evidence="1">
    <location>
        <begin position="17"/>
        <end position="182"/>
    </location>
</feature>
<dbReference type="InterPro" id="IPR045518">
    <property type="entry name" value="2EXR"/>
</dbReference>
<dbReference type="Pfam" id="PF20150">
    <property type="entry name" value="2EXR"/>
    <property type="match status" value="1"/>
</dbReference>
<evidence type="ECO:0000259" key="1">
    <source>
        <dbReference type="Pfam" id="PF20150"/>
    </source>
</evidence>
<protein>
    <recommendedName>
        <fullName evidence="1">2EXR domain-containing protein</fullName>
    </recommendedName>
</protein>
<reference evidence="2 3" key="1">
    <citation type="submission" date="2016-03" db="EMBL/GenBank/DDBJ databases">
        <authorList>
            <person name="Ploux O."/>
        </authorList>
    </citation>
    <scope>NUCLEOTIDE SEQUENCE [LARGE SCALE GENOMIC DNA]</scope>
    <source>
        <strain evidence="2 3">UAMH 11012</strain>
    </source>
</reference>
<gene>
    <name evidence="2" type="ORF">PAC_16380</name>
</gene>
<sequence>MGSFLSQGAQSNSPSAFETLPYEIREQIWLETLVPRLIYIHPHRRIAPPFYDPQSDEILDSKRHTISVRFNCSLHSQSATPAQAFADYASFAAPNLPKVDRMDGDSLTFDDILAKQPLTYKSTDPPAALYVCQESRAIALRRGYVLAFKGVDLRLEAEDRKYWQKNHLGDKGVWIDFEHDLIMLDALYRPWMYSKCAPHEPLVLLHKFAPGDVKRIKRLALGGNPGGILRALRGNCIPVSHGQRWRTAWQWWVGMGFDNLEEIWIDDEFEDKRDEQWDGWHSQKDAEAQYHNVLGLGKSKLPNCTSPVPQVKVFRGEEWHAHF</sequence>
<dbReference type="EMBL" id="FJOG01000037">
    <property type="protein sequence ID" value="CZR66479.1"/>
    <property type="molecule type" value="Genomic_DNA"/>
</dbReference>
<organism evidence="2 3">
    <name type="scientific">Phialocephala subalpina</name>
    <dbReference type="NCBI Taxonomy" id="576137"/>
    <lineage>
        <taxon>Eukaryota</taxon>
        <taxon>Fungi</taxon>
        <taxon>Dikarya</taxon>
        <taxon>Ascomycota</taxon>
        <taxon>Pezizomycotina</taxon>
        <taxon>Leotiomycetes</taxon>
        <taxon>Helotiales</taxon>
        <taxon>Mollisiaceae</taxon>
        <taxon>Phialocephala</taxon>
        <taxon>Phialocephala fortinii species complex</taxon>
    </lineage>
</organism>
<keyword evidence="3" id="KW-1185">Reference proteome</keyword>
<dbReference type="AlphaFoldDB" id="A0A1L7XN61"/>
<dbReference type="OrthoDB" id="3513892at2759"/>
<name>A0A1L7XN61_9HELO</name>
<dbReference type="PANTHER" id="PTHR35910">
    <property type="entry name" value="2EXR DOMAIN-CONTAINING PROTEIN"/>
    <property type="match status" value="1"/>
</dbReference>
<evidence type="ECO:0000313" key="2">
    <source>
        <dbReference type="EMBL" id="CZR66479.1"/>
    </source>
</evidence>
<proteinExistence type="predicted"/>
<dbReference type="Proteomes" id="UP000184330">
    <property type="component" value="Unassembled WGS sequence"/>
</dbReference>